<organism evidence="3">
    <name type="scientific">hydrothermal vent metagenome</name>
    <dbReference type="NCBI Taxonomy" id="652676"/>
    <lineage>
        <taxon>unclassified sequences</taxon>
        <taxon>metagenomes</taxon>
        <taxon>ecological metagenomes</taxon>
    </lineage>
</organism>
<dbReference type="Pfam" id="PF07883">
    <property type="entry name" value="Cupin_2"/>
    <property type="match status" value="1"/>
</dbReference>
<dbReference type="EMBL" id="FAXA01000176">
    <property type="protein sequence ID" value="CUV02076.1"/>
    <property type="molecule type" value="Genomic_DNA"/>
</dbReference>
<dbReference type="InterPro" id="IPR051610">
    <property type="entry name" value="GPI/OXD"/>
</dbReference>
<keyword evidence="1" id="KW-0479">Metal-binding</keyword>
<dbReference type="InterPro" id="IPR013096">
    <property type="entry name" value="Cupin_2"/>
</dbReference>
<evidence type="ECO:0000259" key="2">
    <source>
        <dbReference type="Pfam" id="PF07883"/>
    </source>
</evidence>
<protein>
    <submittedName>
        <fullName evidence="3">Possible WhiE protein</fullName>
    </submittedName>
</protein>
<accession>A0A160V828</accession>
<evidence type="ECO:0000313" key="3">
    <source>
        <dbReference type="EMBL" id="CUV02076.1"/>
    </source>
</evidence>
<dbReference type="PANTHER" id="PTHR35848:SF6">
    <property type="entry name" value="CUPIN TYPE-2 DOMAIN-CONTAINING PROTEIN"/>
    <property type="match status" value="1"/>
</dbReference>
<dbReference type="Gene3D" id="2.60.120.10">
    <property type="entry name" value="Jelly Rolls"/>
    <property type="match status" value="1"/>
</dbReference>
<dbReference type="PANTHER" id="PTHR35848">
    <property type="entry name" value="OXALATE-BINDING PROTEIN"/>
    <property type="match status" value="1"/>
</dbReference>
<feature type="domain" description="Cupin type-2" evidence="2">
    <location>
        <begin position="40"/>
        <end position="107"/>
    </location>
</feature>
<dbReference type="GO" id="GO:0046872">
    <property type="term" value="F:metal ion binding"/>
    <property type="evidence" value="ECO:0007669"/>
    <property type="project" value="UniProtKB-KW"/>
</dbReference>
<reference evidence="3" key="1">
    <citation type="submission" date="2015-10" db="EMBL/GenBank/DDBJ databases">
        <authorList>
            <person name="Gilbert D.G."/>
        </authorList>
    </citation>
    <scope>NUCLEOTIDE SEQUENCE</scope>
</reference>
<dbReference type="AlphaFoldDB" id="A0A160V828"/>
<gene>
    <name evidence="3" type="ORF">MGWOODY_Clf2111</name>
</gene>
<proteinExistence type="predicted"/>
<dbReference type="InterPro" id="IPR011051">
    <property type="entry name" value="RmlC_Cupin_sf"/>
</dbReference>
<name>A0A160V828_9ZZZZ</name>
<dbReference type="InterPro" id="IPR014710">
    <property type="entry name" value="RmlC-like_jellyroll"/>
</dbReference>
<evidence type="ECO:0000256" key="1">
    <source>
        <dbReference type="ARBA" id="ARBA00022723"/>
    </source>
</evidence>
<dbReference type="SUPFAM" id="SSF51182">
    <property type="entry name" value="RmlC-like cupins"/>
    <property type="match status" value="1"/>
</dbReference>
<sequence>MPEPRVIRKEEVDSLQRAPGVSVASSITKEVGATEISSGITTFQDGSSNTTHYHNAEESVIVIEGEGILMINGEENHVRQYDAAFITPGTHHRLINTGNTPFKIAWSYATVDVTRTLVED</sequence>